<sequence>GDNLAISILPNGIDFVITLPDGTEVNGDYVITSFKANHVGLYTMAISDDCEVTLDVRIEGGCPAAGTSCDDGDPSTENDVEDGNCNCEGTPILIVDPLPFKINELERMVDAYAPGDQDNGTFEVQDNGNTLKLMGNAWKKVPLDYTITPNTVVSFDFRVIGMGEIHGIGFDDDNSLDGDWAPRFFALAGTQTYGIQENRTYSGNGWASFSIPVGEFFTGDFNFLVFSGDKDNEGASQESFFRNMVFTENTAPCIVIQEYRINGVWQSGAEEITVNEGDDVVLSILPNNVGVTITLPDGSIGGDNYELGNITIAQAGLYTLVSDEGCSKTLNIIVVPVVSNDLLAINGVGEFVDGYSPGNQDNGSFEIQGNGSTLKLMGNAWKKVPFNYTITDNTVMNFELRVTGMGEIHGIGFDNNNRLGGSLRHLFFQLAGTQTYAIQDYRTYTGNDWQTISIPIGEHFTGDFSYLIFSADKDRNASVQESFFRNITFSEDAQLSACASSSAVMISATSTTKIEAEDFCEKHGNVRTENSEDVGGGLNLGFIRNGDWLDYRINVPENGEYQINYRVASNRHHGGKISMMVNDVLRGTVDVPDTGAWQTYTTVSNTISLSAGIQNIRVYATQMGWNLNWFELELQVPASSLKAISQGLENGKWAVAESDGIIVSPNPSKGVFNLYLGKMMNVSARVSIYNTVGKEVYTIRYNKDHQDAETMNLSFLANGVYRIIVETDNNTYHKSVVIQK</sequence>
<protein>
    <recommendedName>
        <fullName evidence="2">CBM6 domain-containing protein</fullName>
    </recommendedName>
</protein>
<proteinExistence type="predicted"/>
<dbReference type="InterPro" id="IPR026444">
    <property type="entry name" value="Secre_tail"/>
</dbReference>
<evidence type="ECO:0000259" key="2">
    <source>
        <dbReference type="PROSITE" id="PS51175"/>
    </source>
</evidence>
<accession>A0A3B0T1X1</accession>
<dbReference type="GO" id="GO:0030246">
    <property type="term" value="F:carbohydrate binding"/>
    <property type="evidence" value="ECO:0007669"/>
    <property type="project" value="InterPro"/>
</dbReference>
<dbReference type="InterPro" id="IPR006584">
    <property type="entry name" value="Cellulose-bd_IV"/>
</dbReference>
<dbReference type="Gene3D" id="2.60.120.260">
    <property type="entry name" value="Galactose-binding domain-like"/>
    <property type="match status" value="1"/>
</dbReference>
<dbReference type="Pfam" id="PF18962">
    <property type="entry name" value="Por_Secre_tail"/>
    <property type="match status" value="1"/>
</dbReference>
<dbReference type="Pfam" id="PF03422">
    <property type="entry name" value="CBM_6"/>
    <property type="match status" value="1"/>
</dbReference>
<keyword evidence="1" id="KW-0732">Signal</keyword>
<evidence type="ECO:0000313" key="3">
    <source>
        <dbReference type="EMBL" id="VAW12731.1"/>
    </source>
</evidence>
<feature type="non-terminal residue" evidence="3">
    <location>
        <position position="1"/>
    </location>
</feature>
<name>A0A3B0T1X1_9ZZZZ</name>
<organism evidence="3">
    <name type="scientific">hydrothermal vent metagenome</name>
    <dbReference type="NCBI Taxonomy" id="652676"/>
    <lineage>
        <taxon>unclassified sequences</taxon>
        <taxon>metagenomes</taxon>
        <taxon>ecological metagenomes</taxon>
    </lineage>
</organism>
<dbReference type="NCBIfam" id="TIGR04183">
    <property type="entry name" value="Por_Secre_tail"/>
    <property type="match status" value="1"/>
</dbReference>
<feature type="domain" description="CBM6" evidence="2">
    <location>
        <begin position="512"/>
        <end position="633"/>
    </location>
</feature>
<evidence type="ECO:0000256" key="1">
    <source>
        <dbReference type="ARBA" id="ARBA00022729"/>
    </source>
</evidence>
<dbReference type="CDD" id="cd04080">
    <property type="entry name" value="CBM6_cellulase-like"/>
    <property type="match status" value="1"/>
</dbReference>
<reference evidence="3" key="1">
    <citation type="submission" date="2018-06" db="EMBL/GenBank/DDBJ databases">
        <authorList>
            <person name="Zhirakovskaya E."/>
        </authorList>
    </citation>
    <scope>NUCLEOTIDE SEQUENCE</scope>
</reference>
<dbReference type="InterPro" id="IPR005084">
    <property type="entry name" value="CBM6"/>
</dbReference>
<dbReference type="AlphaFoldDB" id="A0A3B0T1X1"/>
<dbReference type="PROSITE" id="PS51175">
    <property type="entry name" value="CBM6"/>
    <property type="match status" value="1"/>
</dbReference>
<dbReference type="InterPro" id="IPR008979">
    <property type="entry name" value="Galactose-bd-like_sf"/>
</dbReference>
<dbReference type="EMBL" id="UOEL01000093">
    <property type="protein sequence ID" value="VAW12731.1"/>
    <property type="molecule type" value="Genomic_DNA"/>
</dbReference>
<dbReference type="SUPFAM" id="SSF49785">
    <property type="entry name" value="Galactose-binding domain-like"/>
    <property type="match status" value="1"/>
</dbReference>
<dbReference type="SMART" id="SM00606">
    <property type="entry name" value="CBD_IV"/>
    <property type="match status" value="1"/>
</dbReference>
<gene>
    <name evidence="3" type="ORF">MNBD_BACTEROID03-1430</name>
</gene>